<dbReference type="GO" id="GO:0009252">
    <property type="term" value="P:peptidoglycan biosynthetic process"/>
    <property type="evidence" value="ECO:0007669"/>
    <property type="project" value="UniProtKB-KW"/>
</dbReference>
<evidence type="ECO:0000256" key="3">
    <source>
        <dbReference type="ARBA" id="ARBA00022801"/>
    </source>
</evidence>
<feature type="domain" description="Peptidase S11 D-alanyl-D-alanine carboxypeptidase A N-terminal" evidence="11">
    <location>
        <begin position="33"/>
        <end position="252"/>
    </location>
</feature>
<keyword evidence="4" id="KW-0133">Cell shape</keyword>
<dbReference type="AlphaFoldDB" id="A0A5J6MJA6"/>
<feature type="active site" evidence="7">
    <location>
        <position position="120"/>
    </location>
</feature>
<dbReference type="EMBL" id="CP042906">
    <property type="protein sequence ID" value="QEX17337.1"/>
    <property type="molecule type" value="Genomic_DNA"/>
</dbReference>
<dbReference type="SUPFAM" id="SSF56601">
    <property type="entry name" value="beta-lactamase/transpeptidase-like"/>
    <property type="match status" value="1"/>
</dbReference>
<keyword evidence="5" id="KW-0573">Peptidoglycan synthesis</keyword>
<dbReference type="InterPro" id="IPR012338">
    <property type="entry name" value="Beta-lactam/transpept-like"/>
</dbReference>
<evidence type="ECO:0000313" key="12">
    <source>
        <dbReference type="EMBL" id="QEX17337.1"/>
    </source>
</evidence>
<dbReference type="Gene3D" id="3.40.710.10">
    <property type="entry name" value="DD-peptidase/beta-lactamase superfamily"/>
    <property type="match status" value="1"/>
</dbReference>
<evidence type="ECO:0000256" key="8">
    <source>
        <dbReference type="PIRSR" id="PIRSR618044-2"/>
    </source>
</evidence>
<evidence type="ECO:0000256" key="7">
    <source>
        <dbReference type="PIRSR" id="PIRSR618044-1"/>
    </source>
</evidence>
<evidence type="ECO:0000256" key="9">
    <source>
        <dbReference type="RuleBase" id="RU004016"/>
    </source>
</evidence>
<dbReference type="GO" id="GO:0006508">
    <property type="term" value="P:proteolysis"/>
    <property type="evidence" value="ECO:0007669"/>
    <property type="project" value="InterPro"/>
</dbReference>
<reference evidence="12 13" key="1">
    <citation type="submission" date="2019-08" db="EMBL/GenBank/DDBJ databases">
        <title>Hyperibacter terrae gen. nov., sp. nov. and Hyperibacter viscosus sp. nov., two new members in the family Rhodospirillaceae isolated from the rhizosphere of Hypericum perforatum.</title>
        <authorList>
            <person name="Noviana Z."/>
        </authorList>
    </citation>
    <scope>NUCLEOTIDE SEQUENCE [LARGE SCALE GENOMIC DNA]</scope>
    <source>
        <strain evidence="12 13">R5913</strain>
    </source>
</reference>
<evidence type="ECO:0000256" key="2">
    <source>
        <dbReference type="ARBA" id="ARBA00022729"/>
    </source>
</evidence>
<keyword evidence="3" id="KW-0378">Hydrolase</keyword>
<dbReference type="Pfam" id="PF00768">
    <property type="entry name" value="Peptidase_S11"/>
    <property type="match status" value="1"/>
</dbReference>
<dbReference type="GO" id="GO:0071555">
    <property type="term" value="P:cell wall organization"/>
    <property type="evidence" value="ECO:0007669"/>
    <property type="project" value="UniProtKB-KW"/>
</dbReference>
<dbReference type="OrthoDB" id="9795979at2"/>
<dbReference type="InterPro" id="IPR001967">
    <property type="entry name" value="Peptidase_S11_N"/>
</dbReference>
<organism evidence="12 13">
    <name type="scientific">Hypericibacter terrae</name>
    <dbReference type="NCBI Taxonomy" id="2602015"/>
    <lineage>
        <taxon>Bacteria</taxon>
        <taxon>Pseudomonadati</taxon>
        <taxon>Pseudomonadota</taxon>
        <taxon>Alphaproteobacteria</taxon>
        <taxon>Rhodospirillales</taxon>
        <taxon>Dongiaceae</taxon>
        <taxon>Hypericibacter</taxon>
    </lineage>
</organism>
<evidence type="ECO:0000256" key="10">
    <source>
        <dbReference type="SAM" id="SignalP"/>
    </source>
</evidence>
<keyword evidence="6" id="KW-0961">Cell wall biogenesis/degradation</keyword>
<keyword evidence="13" id="KW-1185">Reference proteome</keyword>
<evidence type="ECO:0000256" key="1">
    <source>
        <dbReference type="ARBA" id="ARBA00007164"/>
    </source>
</evidence>
<dbReference type="InterPro" id="IPR018044">
    <property type="entry name" value="Peptidase_S11"/>
</dbReference>
<dbReference type="GO" id="GO:0008360">
    <property type="term" value="P:regulation of cell shape"/>
    <property type="evidence" value="ECO:0007669"/>
    <property type="project" value="UniProtKB-KW"/>
</dbReference>
<evidence type="ECO:0000313" key="13">
    <source>
        <dbReference type="Proteomes" id="UP000326202"/>
    </source>
</evidence>
<sequence length="406" mass="43091">MQGSIGRRWRGRWFVLAAALAASLGASSARADRMASIVVDAGTGQVIQQVDATRIWHPASLTKLMTIYLAFTALESGQISVDEALLVSPTAAAQPETKLGLREGKTITVAQAIKAVIVRSANDAAVLLGERIAGTEDAFAIMMTLKARELGMTRTVFHNATGLPDDGQVTTARDMAILARALMTDFPERYPIFASTSLQWGGRTLTTYNGLLSAYQGADGLKTGFTCASGYNLVGSALREGRRLIGVVLGGRSSGERNGEMARLLDSGFHTPVLPSFPELTAMPDGDNQDAPRQLSSAECSTLPSASLEGGTGKLPGWAVIFGAFADQAKARNTVDQARKALQAVLKHGQPAIIRRQQEGTYRWAALVVGLGQDEAKAACRKMQADGGYCLALNPDVLNSPSALWR</sequence>
<dbReference type="PRINTS" id="PR00725">
    <property type="entry name" value="DADACBPTASE1"/>
</dbReference>
<dbReference type="KEGG" id="htq:FRZ44_26350"/>
<feature type="active site" description="Acyl-ester intermediate" evidence="7">
    <location>
        <position position="60"/>
    </location>
</feature>
<feature type="signal peptide" evidence="10">
    <location>
        <begin position="1"/>
        <end position="31"/>
    </location>
</feature>
<gene>
    <name evidence="12" type="ORF">FRZ44_26350</name>
</gene>
<comment type="similarity">
    <text evidence="1 9">Belongs to the peptidase S11 family.</text>
</comment>
<evidence type="ECO:0000259" key="11">
    <source>
        <dbReference type="Pfam" id="PF00768"/>
    </source>
</evidence>
<dbReference type="PANTHER" id="PTHR21581">
    <property type="entry name" value="D-ALANYL-D-ALANINE CARBOXYPEPTIDASE"/>
    <property type="match status" value="1"/>
</dbReference>
<evidence type="ECO:0000256" key="5">
    <source>
        <dbReference type="ARBA" id="ARBA00022984"/>
    </source>
</evidence>
<accession>A0A5J6MJA6</accession>
<dbReference type="Proteomes" id="UP000326202">
    <property type="component" value="Chromosome"/>
</dbReference>
<keyword evidence="2 10" id="KW-0732">Signal</keyword>
<dbReference type="PANTHER" id="PTHR21581:SF6">
    <property type="entry name" value="TRAFFICKING PROTEIN PARTICLE COMPLEX SUBUNIT 12"/>
    <property type="match status" value="1"/>
</dbReference>
<evidence type="ECO:0000256" key="6">
    <source>
        <dbReference type="ARBA" id="ARBA00023316"/>
    </source>
</evidence>
<feature type="binding site" evidence="8">
    <location>
        <position position="222"/>
    </location>
    <ligand>
        <name>substrate</name>
    </ligand>
</feature>
<dbReference type="GO" id="GO:0009002">
    <property type="term" value="F:serine-type D-Ala-D-Ala carboxypeptidase activity"/>
    <property type="evidence" value="ECO:0007669"/>
    <property type="project" value="InterPro"/>
</dbReference>
<proteinExistence type="inferred from homology"/>
<evidence type="ECO:0000256" key="4">
    <source>
        <dbReference type="ARBA" id="ARBA00022960"/>
    </source>
</evidence>
<name>A0A5J6MJA6_9PROT</name>
<feature type="active site" description="Proton acceptor" evidence="7">
    <location>
        <position position="63"/>
    </location>
</feature>
<protein>
    <recommendedName>
        <fullName evidence="11">Peptidase S11 D-alanyl-D-alanine carboxypeptidase A N-terminal domain-containing protein</fullName>
    </recommendedName>
</protein>
<feature type="chain" id="PRO_5023855499" description="Peptidase S11 D-alanyl-D-alanine carboxypeptidase A N-terminal domain-containing protein" evidence="10">
    <location>
        <begin position="32"/>
        <end position="406"/>
    </location>
</feature>